<organism evidence="2 3">
    <name type="scientific">Triparma verrucosa</name>
    <dbReference type="NCBI Taxonomy" id="1606542"/>
    <lineage>
        <taxon>Eukaryota</taxon>
        <taxon>Sar</taxon>
        <taxon>Stramenopiles</taxon>
        <taxon>Ochrophyta</taxon>
        <taxon>Bolidophyceae</taxon>
        <taxon>Parmales</taxon>
        <taxon>Triparmaceae</taxon>
        <taxon>Triparma</taxon>
    </lineage>
</organism>
<sequence length="398" mass="43959">MSERSPTTEERFLAISAKFEAHESAMDMLTRSLEQAMTKIEDHGQTINSQGQTIGEQGEKIGLLEAEVRGLKETNSSITVARPSEAVVKTGKLVRRWRIVFVVGALVPHGFVLASLINGDMRILSASTKFEWSGIVCSMAAALGNPRNFRSRKEKLFIGLCSLSQIAYLAILGYALGSMYLFIAACVWALILPPSYLGAVKLFSNLSDRKLGAAVTALFKSLPGVLIPMLYISAESLRCIMNSSPDAKIDERGFIERCGNPSQPTFWVSVFLGTSWCLTYLIPPLLPSHRTLTWSDVMILNMGRIELLQFTLFSTFSIEALVLYALSDEDGTELSDFLQGLITVMFWNFTILILIVIYEYVLKPALFRPTTRSHAASSVTSQDAFHLPHANSNTINAL</sequence>
<dbReference type="AlphaFoldDB" id="A0A9W7FJH5"/>
<gene>
    <name evidence="2" type="ORF">TrVE_jg11018</name>
</gene>
<keyword evidence="1" id="KW-0812">Transmembrane</keyword>
<protein>
    <submittedName>
        <fullName evidence="2">Uncharacterized protein</fullName>
    </submittedName>
</protein>
<feature type="transmembrane region" description="Helical" evidence="1">
    <location>
        <begin position="307"/>
        <end position="326"/>
    </location>
</feature>
<comment type="caution">
    <text evidence="2">The sequence shown here is derived from an EMBL/GenBank/DDBJ whole genome shotgun (WGS) entry which is preliminary data.</text>
</comment>
<evidence type="ECO:0000256" key="1">
    <source>
        <dbReference type="SAM" id="Phobius"/>
    </source>
</evidence>
<keyword evidence="1" id="KW-0472">Membrane</keyword>
<name>A0A9W7FJH5_9STRA</name>
<feature type="transmembrane region" description="Helical" evidence="1">
    <location>
        <begin position="180"/>
        <end position="199"/>
    </location>
</feature>
<keyword evidence="1" id="KW-1133">Transmembrane helix</keyword>
<dbReference type="EMBL" id="BRXX01000461">
    <property type="protein sequence ID" value="GMI13201.1"/>
    <property type="molecule type" value="Genomic_DNA"/>
</dbReference>
<feature type="transmembrane region" description="Helical" evidence="1">
    <location>
        <begin position="338"/>
        <end position="362"/>
    </location>
</feature>
<feature type="transmembrane region" description="Helical" evidence="1">
    <location>
        <begin position="99"/>
        <end position="117"/>
    </location>
</feature>
<feature type="transmembrane region" description="Helical" evidence="1">
    <location>
        <begin position="211"/>
        <end position="234"/>
    </location>
</feature>
<reference evidence="3" key="1">
    <citation type="journal article" date="2023" name="Commun. Biol.">
        <title>Genome analysis of Parmales, the sister group of diatoms, reveals the evolutionary specialization of diatoms from phago-mixotrophs to photoautotrophs.</title>
        <authorList>
            <person name="Ban H."/>
            <person name="Sato S."/>
            <person name="Yoshikawa S."/>
            <person name="Yamada K."/>
            <person name="Nakamura Y."/>
            <person name="Ichinomiya M."/>
            <person name="Sato N."/>
            <person name="Blanc-Mathieu R."/>
            <person name="Endo H."/>
            <person name="Kuwata A."/>
            <person name="Ogata H."/>
        </authorList>
    </citation>
    <scope>NUCLEOTIDE SEQUENCE [LARGE SCALE GENOMIC DNA]</scope>
    <source>
        <strain evidence="3">NIES 3699</strain>
    </source>
</reference>
<dbReference type="Proteomes" id="UP001165160">
    <property type="component" value="Unassembled WGS sequence"/>
</dbReference>
<keyword evidence="3" id="KW-1185">Reference proteome</keyword>
<feature type="transmembrane region" description="Helical" evidence="1">
    <location>
        <begin position="123"/>
        <end position="144"/>
    </location>
</feature>
<evidence type="ECO:0000313" key="3">
    <source>
        <dbReference type="Proteomes" id="UP001165160"/>
    </source>
</evidence>
<proteinExistence type="predicted"/>
<evidence type="ECO:0000313" key="2">
    <source>
        <dbReference type="EMBL" id="GMI13201.1"/>
    </source>
</evidence>
<accession>A0A9W7FJH5</accession>